<dbReference type="AlphaFoldDB" id="A0A285I460"/>
<gene>
    <name evidence="1" type="ORF">SAMN06265827_13053</name>
</gene>
<reference evidence="2" key="1">
    <citation type="submission" date="2017-09" db="EMBL/GenBank/DDBJ databases">
        <authorList>
            <person name="Varghese N."/>
            <person name="Submissions S."/>
        </authorList>
    </citation>
    <scope>NUCLEOTIDE SEQUENCE [LARGE SCALE GENOMIC DNA]</scope>
    <source>
        <strain evidence="2">MSL47</strain>
    </source>
</reference>
<organism evidence="1 2">
    <name type="scientific">Orenia metallireducens</name>
    <dbReference type="NCBI Taxonomy" id="1413210"/>
    <lineage>
        <taxon>Bacteria</taxon>
        <taxon>Bacillati</taxon>
        <taxon>Bacillota</taxon>
        <taxon>Clostridia</taxon>
        <taxon>Halanaerobiales</taxon>
        <taxon>Halobacteroidaceae</taxon>
        <taxon>Orenia</taxon>
    </lineage>
</organism>
<sequence length="213" mass="23995">MRISNQNLMRYNHDSLKSNIKPIQTSDYIQNNFKSHLQAIEDIDNRIANPNQQFNHYNGILDDIKDQVQKPNIINNSVEIRKGDVFSLGEYQGRKIIAKRKDNGYLFSSNGGGAIKYTGSKVIARQERIANIVGSFTKEQHQAAGRTTAVLSSLLLVADGKESVNFFNEKFSSTEYNDIGVKKEISRIGLNVNDIFIVNGKKLKFNEGNLVNL</sequence>
<proteinExistence type="predicted"/>
<dbReference type="Proteomes" id="UP000219573">
    <property type="component" value="Unassembled WGS sequence"/>
</dbReference>
<accession>A0A285I460</accession>
<protein>
    <submittedName>
        <fullName evidence="1">Uncharacterized protein</fullName>
    </submittedName>
</protein>
<evidence type="ECO:0000313" key="1">
    <source>
        <dbReference type="EMBL" id="SNY42750.1"/>
    </source>
</evidence>
<dbReference type="EMBL" id="OBDZ01000030">
    <property type="protein sequence ID" value="SNY42750.1"/>
    <property type="molecule type" value="Genomic_DNA"/>
</dbReference>
<evidence type="ECO:0000313" key="2">
    <source>
        <dbReference type="Proteomes" id="UP000219573"/>
    </source>
</evidence>
<name>A0A285I460_9FIRM</name>
<keyword evidence="2" id="KW-1185">Reference proteome</keyword>
<dbReference type="RefSeq" id="WP_097019147.1">
    <property type="nucleotide sequence ID" value="NZ_OBDZ01000030.1"/>
</dbReference>